<gene>
    <name evidence="3" type="ORF">TCNE_LOCUS19463</name>
</gene>
<keyword evidence="2" id="KW-1133">Transmembrane helix</keyword>
<sequence>MTHITTKLQQNLLLRCFLTLITVILIARLLSDAKAKDGCLQKKAGSEIDASKKNQNQNQERTTTVTSAGKDANLGADDPDLKKAGSEIDASKKNQDQNQERTTTVTSADKDADLGADDPDLAEELARVVSKEDHTQDGYAQETEQAQKPEQVEQTQMVELLEDNEQARKSGGVEKVGLAIKVGKTIYRNAIESSKRRMLNLEPTQGEKSDRVVRFYPPKVIHQSCFRAKC</sequence>
<protein>
    <submittedName>
        <fullName evidence="3 5">Uncharacterized protein</fullName>
    </submittedName>
</protein>
<feature type="region of interest" description="Disordered" evidence="1">
    <location>
        <begin position="131"/>
        <end position="151"/>
    </location>
</feature>
<dbReference type="WBParaSite" id="TCNE_0001946701-mRNA-1">
    <property type="protein sequence ID" value="TCNE_0001946701-mRNA-1"/>
    <property type="gene ID" value="TCNE_0001946701"/>
</dbReference>
<dbReference type="AlphaFoldDB" id="A0A183VFE3"/>
<feature type="transmembrane region" description="Helical" evidence="2">
    <location>
        <begin position="12"/>
        <end position="30"/>
    </location>
</feature>
<organism evidence="4 5">
    <name type="scientific">Toxocara canis</name>
    <name type="common">Canine roundworm</name>
    <dbReference type="NCBI Taxonomy" id="6265"/>
    <lineage>
        <taxon>Eukaryota</taxon>
        <taxon>Metazoa</taxon>
        <taxon>Ecdysozoa</taxon>
        <taxon>Nematoda</taxon>
        <taxon>Chromadorea</taxon>
        <taxon>Rhabditida</taxon>
        <taxon>Spirurina</taxon>
        <taxon>Ascaridomorpha</taxon>
        <taxon>Ascaridoidea</taxon>
        <taxon>Toxocaridae</taxon>
        <taxon>Toxocara</taxon>
    </lineage>
</organism>
<dbReference type="EMBL" id="UYWY01026951">
    <property type="protein sequence ID" value="VDM50784.1"/>
    <property type="molecule type" value="Genomic_DNA"/>
</dbReference>
<reference evidence="5" key="1">
    <citation type="submission" date="2016-06" db="UniProtKB">
        <authorList>
            <consortium name="WormBaseParasite"/>
        </authorList>
    </citation>
    <scope>IDENTIFICATION</scope>
</reference>
<evidence type="ECO:0000313" key="4">
    <source>
        <dbReference type="Proteomes" id="UP000050794"/>
    </source>
</evidence>
<feature type="region of interest" description="Disordered" evidence="1">
    <location>
        <begin position="49"/>
        <end position="117"/>
    </location>
</feature>
<keyword evidence="4" id="KW-1185">Reference proteome</keyword>
<evidence type="ECO:0000256" key="1">
    <source>
        <dbReference type="SAM" id="MobiDB-lite"/>
    </source>
</evidence>
<evidence type="ECO:0000313" key="5">
    <source>
        <dbReference type="WBParaSite" id="TCNE_0001946701-mRNA-1"/>
    </source>
</evidence>
<keyword evidence="2" id="KW-0472">Membrane</keyword>
<evidence type="ECO:0000313" key="3">
    <source>
        <dbReference type="EMBL" id="VDM50784.1"/>
    </source>
</evidence>
<reference evidence="3 4" key="2">
    <citation type="submission" date="2018-11" db="EMBL/GenBank/DDBJ databases">
        <authorList>
            <consortium name="Pathogen Informatics"/>
        </authorList>
    </citation>
    <scope>NUCLEOTIDE SEQUENCE [LARGE SCALE GENOMIC DNA]</scope>
</reference>
<feature type="compositionally biased region" description="Basic and acidic residues" evidence="1">
    <location>
        <begin position="79"/>
        <end position="99"/>
    </location>
</feature>
<proteinExistence type="predicted"/>
<name>A0A183VFE3_TOXCA</name>
<feature type="compositionally biased region" description="Polar residues" evidence="1">
    <location>
        <begin position="53"/>
        <end position="67"/>
    </location>
</feature>
<keyword evidence="2" id="KW-0812">Transmembrane</keyword>
<dbReference type="Proteomes" id="UP000050794">
    <property type="component" value="Unassembled WGS sequence"/>
</dbReference>
<evidence type="ECO:0000256" key="2">
    <source>
        <dbReference type="SAM" id="Phobius"/>
    </source>
</evidence>
<accession>A0A183VFE3</accession>